<evidence type="ECO:0000259" key="9">
    <source>
        <dbReference type="PROSITE" id="PS50048"/>
    </source>
</evidence>
<keyword evidence="2" id="KW-0479">Metal-binding</keyword>
<dbReference type="PANTHER" id="PTHR31313:SF86">
    <property type="entry name" value="ZN(2)-C6 FUNGAL-TYPE DOMAIN-CONTAINING PROTEIN"/>
    <property type="match status" value="1"/>
</dbReference>
<dbReference type="RefSeq" id="XP_046075189.1">
    <property type="nucleotide sequence ID" value="XM_046218942.1"/>
</dbReference>
<name>A0AAD4Q3I5_9EURO</name>
<dbReference type="CDD" id="cd12148">
    <property type="entry name" value="fungal_TF_MHR"/>
    <property type="match status" value="1"/>
</dbReference>
<evidence type="ECO:0000313" key="10">
    <source>
        <dbReference type="EMBL" id="KAH8701813.1"/>
    </source>
</evidence>
<feature type="region of interest" description="Disordered" evidence="8">
    <location>
        <begin position="133"/>
        <end position="152"/>
    </location>
</feature>
<keyword evidence="7" id="KW-0539">Nucleus</keyword>
<dbReference type="Pfam" id="PF00172">
    <property type="entry name" value="Zn_clus"/>
    <property type="match status" value="1"/>
</dbReference>
<dbReference type="SMART" id="SM00066">
    <property type="entry name" value="GAL4"/>
    <property type="match status" value="1"/>
</dbReference>
<sequence>MPEAKSCDHCRSRKVRCDGVHPRCGACVRRQQNCVYGRDSRFRHGMRRRRRARISELSARTSDLISAPGEAEYESRVDFPRPPFLSSPLNSGSPATSYLDDALLVVGDGNSTNACPADLDVLPTKEYGTVHPAANEHHENGGQAHNSTEGHSTQTKRCILDYFRNVYSSSSMLAMPLDSSATEIRKARLVSNAALRRQQESMILQPGGPLLDIDFDNDSDSALHLLRLHWNRIDLPRLVTYRPAFTDSLINGGPYVNKILLNGIYYSSSVISESESFLYDSRHPKSDGSSYYSKFCEHLRLHPDQPSFATAMGLVICATSLLSQGLTHECMELYGKARRMFVELEYQLRVDTKEISPNFEKLSAEIEMEMLNRLRFGVFALDTLIRLYIGPLRTSPIPIPPSVELLDSFEELEEWVPYVASHYPSHLSIRTFNPLPTRAVSIFTAQIHLYQIFSDFLQTFFIDKDFTANEYASRWVSREALESRLESWRLGLPSDLQIDCVQSRDFSPHHLDLLASYHTLKILLQRPFLEQESLRALLSDESRILLENICNENALEICRVLTKYRETFSFQRASLITSFSAYTAFVALKERCQSDRTSAINKNAAWCSMFELQLGPNPGLQKVLTSLSSLPNSEISSAALNSRSDSIIQRQKTTGPAVYDPIDNEQPNSTSSEKDLAEITEFVNLWCADGDDCSAWMQETLEMATSTPILYDTLKAIAKLYFGETTKNPEMADIGQQVYIKVLRWVHSELNDSNTDTRIELLIIVVVLAMLELYRPRGESSMSQHWTASLAILERRGPLRHTTGIAHKLFVDLRYHWAIHFLRSRRSSFLSQEEWKTLPWEKPDKKDALQSLLDEVLEIPALLEQFEEYKSLVASKSLSSSEDHIMKEALWARADYIQTQLNQWKNCYAATYPHGSQFKVPEANSIPSRPAFRRWDSKKSKIVTPNPIFYPSSMLAHSMFEAARSSIPRKFIQAK</sequence>
<dbReference type="Pfam" id="PF11951">
    <property type="entry name" value="Fungal_trans_2"/>
    <property type="match status" value="1"/>
</dbReference>
<dbReference type="InterPro" id="IPR051615">
    <property type="entry name" value="Transcr_Regulatory_Elem"/>
</dbReference>
<evidence type="ECO:0000256" key="6">
    <source>
        <dbReference type="ARBA" id="ARBA00023163"/>
    </source>
</evidence>
<evidence type="ECO:0000256" key="7">
    <source>
        <dbReference type="ARBA" id="ARBA00023242"/>
    </source>
</evidence>
<reference evidence="10" key="1">
    <citation type="submission" date="2021-12" db="EMBL/GenBank/DDBJ databases">
        <title>Convergent genome expansion in fungi linked to evolution of root-endophyte symbiosis.</title>
        <authorList>
            <consortium name="DOE Joint Genome Institute"/>
            <person name="Ke Y.-H."/>
            <person name="Bonito G."/>
            <person name="Liao H.-L."/>
            <person name="Looney B."/>
            <person name="Rojas-Flechas A."/>
            <person name="Nash J."/>
            <person name="Hameed K."/>
            <person name="Schadt C."/>
            <person name="Martin F."/>
            <person name="Crous P.W."/>
            <person name="Miettinen O."/>
            <person name="Magnuson J.K."/>
            <person name="Labbe J."/>
            <person name="Jacobson D."/>
            <person name="Doktycz M.J."/>
            <person name="Veneault-Fourrey C."/>
            <person name="Kuo A."/>
            <person name="Mondo S."/>
            <person name="Calhoun S."/>
            <person name="Riley R."/>
            <person name="Ohm R."/>
            <person name="LaButti K."/>
            <person name="Andreopoulos B."/>
            <person name="Pangilinan J."/>
            <person name="Nolan M."/>
            <person name="Tritt A."/>
            <person name="Clum A."/>
            <person name="Lipzen A."/>
            <person name="Daum C."/>
            <person name="Barry K."/>
            <person name="Grigoriev I.V."/>
            <person name="Vilgalys R."/>
        </authorList>
    </citation>
    <scope>NUCLEOTIDE SEQUENCE</scope>
    <source>
        <strain evidence="10">PMI_201</strain>
    </source>
</reference>
<keyword evidence="3" id="KW-0862">Zinc</keyword>
<keyword evidence="11" id="KW-1185">Reference proteome</keyword>
<dbReference type="InterPro" id="IPR021858">
    <property type="entry name" value="Fun_TF"/>
</dbReference>
<dbReference type="GO" id="GO:0000981">
    <property type="term" value="F:DNA-binding transcription factor activity, RNA polymerase II-specific"/>
    <property type="evidence" value="ECO:0007669"/>
    <property type="project" value="InterPro"/>
</dbReference>
<dbReference type="InterPro" id="IPR036864">
    <property type="entry name" value="Zn2-C6_fun-type_DNA-bd_sf"/>
</dbReference>
<proteinExistence type="predicted"/>
<comment type="caution">
    <text evidence="10">The sequence shown here is derived from an EMBL/GenBank/DDBJ whole genome shotgun (WGS) entry which is preliminary data.</text>
</comment>
<evidence type="ECO:0000256" key="3">
    <source>
        <dbReference type="ARBA" id="ARBA00022833"/>
    </source>
</evidence>
<dbReference type="Proteomes" id="UP001201262">
    <property type="component" value="Unassembled WGS sequence"/>
</dbReference>
<dbReference type="PANTHER" id="PTHR31313">
    <property type="entry name" value="TY1 ENHANCER ACTIVATOR"/>
    <property type="match status" value="1"/>
</dbReference>
<dbReference type="AlphaFoldDB" id="A0AAD4Q3I5"/>
<dbReference type="GO" id="GO:0008270">
    <property type="term" value="F:zinc ion binding"/>
    <property type="evidence" value="ECO:0007669"/>
    <property type="project" value="InterPro"/>
</dbReference>
<comment type="subcellular location">
    <subcellularLocation>
        <location evidence="1">Nucleus</location>
    </subcellularLocation>
</comment>
<feature type="domain" description="Zn(2)-C6 fungal-type" evidence="9">
    <location>
        <begin position="6"/>
        <end position="36"/>
    </location>
</feature>
<dbReference type="PROSITE" id="PS50048">
    <property type="entry name" value="ZN2_CY6_FUNGAL_2"/>
    <property type="match status" value="1"/>
</dbReference>
<gene>
    <name evidence="10" type="ORF">BGW36DRAFT_404733</name>
</gene>
<dbReference type="Gene3D" id="4.10.240.10">
    <property type="entry name" value="Zn(2)-C6 fungal-type DNA-binding domain"/>
    <property type="match status" value="1"/>
</dbReference>
<dbReference type="EMBL" id="JAJTJA010000003">
    <property type="protein sequence ID" value="KAH8701813.1"/>
    <property type="molecule type" value="Genomic_DNA"/>
</dbReference>
<feature type="compositionally biased region" description="Polar residues" evidence="8">
    <location>
        <begin position="143"/>
        <end position="152"/>
    </location>
</feature>
<evidence type="ECO:0000256" key="8">
    <source>
        <dbReference type="SAM" id="MobiDB-lite"/>
    </source>
</evidence>
<evidence type="ECO:0000256" key="4">
    <source>
        <dbReference type="ARBA" id="ARBA00023015"/>
    </source>
</evidence>
<evidence type="ECO:0000256" key="5">
    <source>
        <dbReference type="ARBA" id="ARBA00023125"/>
    </source>
</evidence>
<dbReference type="GeneID" id="70249229"/>
<dbReference type="PROSITE" id="PS00463">
    <property type="entry name" value="ZN2_CY6_FUNGAL_1"/>
    <property type="match status" value="1"/>
</dbReference>
<keyword evidence="4" id="KW-0805">Transcription regulation</keyword>
<organism evidence="10 11">
    <name type="scientific">Talaromyces proteolyticus</name>
    <dbReference type="NCBI Taxonomy" id="1131652"/>
    <lineage>
        <taxon>Eukaryota</taxon>
        <taxon>Fungi</taxon>
        <taxon>Dikarya</taxon>
        <taxon>Ascomycota</taxon>
        <taxon>Pezizomycotina</taxon>
        <taxon>Eurotiomycetes</taxon>
        <taxon>Eurotiomycetidae</taxon>
        <taxon>Eurotiales</taxon>
        <taxon>Trichocomaceae</taxon>
        <taxon>Talaromyces</taxon>
        <taxon>Talaromyces sect. Bacilispori</taxon>
    </lineage>
</organism>
<keyword evidence="5" id="KW-0238">DNA-binding</keyword>
<dbReference type="InterPro" id="IPR001138">
    <property type="entry name" value="Zn2Cys6_DnaBD"/>
</dbReference>
<evidence type="ECO:0000256" key="1">
    <source>
        <dbReference type="ARBA" id="ARBA00004123"/>
    </source>
</evidence>
<evidence type="ECO:0000313" key="11">
    <source>
        <dbReference type="Proteomes" id="UP001201262"/>
    </source>
</evidence>
<dbReference type="GO" id="GO:0005634">
    <property type="term" value="C:nucleus"/>
    <property type="evidence" value="ECO:0007669"/>
    <property type="project" value="UniProtKB-SubCell"/>
</dbReference>
<evidence type="ECO:0000256" key="2">
    <source>
        <dbReference type="ARBA" id="ARBA00022723"/>
    </source>
</evidence>
<keyword evidence="6" id="KW-0804">Transcription</keyword>
<accession>A0AAD4Q3I5</accession>
<dbReference type="GO" id="GO:0003677">
    <property type="term" value="F:DNA binding"/>
    <property type="evidence" value="ECO:0007669"/>
    <property type="project" value="UniProtKB-KW"/>
</dbReference>
<protein>
    <recommendedName>
        <fullName evidence="9">Zn(2)-C6 fungal-type domain-containing protein</fullName>
    </recommendedName>
</protein>
<dbReference type="CDD" id="cd00067">
    <property type="entry name" value="GAL4"/>
    <property type="match status" value="1"/>
</dbReference>
<dbReference type="SUPFAM" id="SSF57701">
    <property type="entry name" value="Zn2/Cys6 DNA-binding domain"/>
    <property type="match status" value="1"/>
</dbReference>